<reference evidence="2" key="3">
    <citation type="submission" date="2018-08" db="UniProtKB">
        <authorList>
            <consortium name="EnsemblPlants"/>
        </authorList>
    </citation>
    <scope>IDENTIFICATION</scope>
    <source>
        <strain evidence="2">cv. Bd21</strain>
    </source>
</reference>
<evidence type="ECO:0000313" key="2">
    <source>
        <dbReference type="EnsemblPlants" id="PNT70653"/>
    </source>
</evidence>
<proteinExistence type="predicted"/>
<dbReference type="AlphaFoldDB" id="A0A2K2D8Q8"/>
<reference evidence="1" key="2">
    <citation type="submission" date="2017-06" db="EMBL/GenBank/DDBJ databases">
        <title>WGS assembly of Brachypodium distachyon.</title>
        <authorList>
            <consortium name="The International Brachypodium Initiative"/>
            <person name="Lucas S."/>
            <person name="Harmon-Smith M."/>
            <person name="Lail K."/>
            <person name="Tice H."/>
            <person name="Grimwood J."/>
            <person name="Bruce D."/>
            <person name="Barry K."/>
            <person name="Shu S."/>
            <person name="Lindquist E."/>
            <person name="Wang M."/>
            <person name="Pitluck S."/>
            <person name="Vogel J.P."/>
            <person name="Garvin D.F."/>
            <person name="Mockler T.C."/>
            <person name="Schmutz J."/>
            <person name="Rokhsar D."/>
            <person name="Bevan M.W."/>
        </authorList>
    </citation>
    <scope>NUCLEOTIDE SEQUENCE</scope>
    <source>
        <strain evidence="1">Bd21</strain>
    </source>
</reference>
<evidence type="ECO:0000313" key="3">
    <source>
        <dbReference type="Proteomes" id="UP000008810"/>
    </source>
</evidence>
<reference evidence="1 2" key="1">
    <citation type="journal article" date="2010" name="Nature">
        <title>Genome sequencing and analysis of the model grass Brachypodium distachyon.</title>
        <authorList>
            <consortium name="International Brachypodium Initiative"/>
        </authorList>
    </citation>
    <scope>NUCLEOTIDE SEQUENCE [LARGE SCALE GENOMIC DNA]</scope>
    <source>
        <strain evidence="1 2">Bd21</strain>
    </source>
</reference>
<dbReference type="EnsemblPlants" id="PNT70653">
    <property type="protein sequence ID" value="PNT70653"/>
    <property type="gene ID" value="BRADI_2g15152v3"/>
</dbReference>
<sequence>MLYNLSKPFEKLFKTETKLLTVEVTFVCISIACASWHGFCIECCVYCVCSFHFRLCGV</sequence>
<dbReference type="Proteomes" id="UP000008810">
    <property type="component" value="Chromosome 2"/>
</dbReference>
<name>A0A2K2D8Q8_BRADI</name>
<protein>
    <submittedName>
        <fullName evidence="1 2">Uncharacterized protein</fullName>
    </submittedName>
</protein>
<accession>A0A2K2D8Q8</accession>
<organism evidence="1">
    <name type="scientific">Brachypodium distachyon</name>
    <name type="common">Purple false brome</name>
    <name type="synonym">Trachynia distachya</name>
    <dbReference type="NCBI Taxonomy" id="15368"/>
    <lineage>
        <taxon>Eukaryota</taxon>
        <taxon>Viridiplantae</taxon>
        <taxon>Streptophyta</taxon>
        <taxon>Embryophyta</taxon>
        <taxon>Tracheophyta</taxon>
        <taxon>Spermatophyta</taxon>
        <taxon>Magnoliopsida</taxon>
        <taxon>Liliopsida</taxon>
        <taxon>Poales</taxon>
        <taxon>Poaceae</taxon>
        <taxon>BOP clade</taxon>
        <taxon>Pooideae</taxon>
        <taxon>Stipodae</taxon>
        <taxon>Brachypodieae</taxon>
        <taxon>Brachypodium</taxon>
    </lineage>
</organism>
<evidence type="ECO:0000313" key="1">
    <source>
        <dbReference type="EMBL" id="PNT70653.1"/>
    </source>
</evidence>
<gene>
    <name evidence="1" type="ORF">BRADI_2g15152v3</name>
</gene>
<dbReference type="Gramene" id="PNT70653">
    <property type="protein sequence ID" value="PNT70653"/>
    <property type="gene ID" value="BRADI_2g15152v3"/>
</dbReference>
<keyword evidence="3" id="KW-1185">Reference proteome</keyword>
<dbReference type="EMBL" id="CM000881">
    <property type="protein sequence ID" value="PNT70653.1"/>
    <property type="molecule type" value="Genomic_DNA"/>
</dbReference>
<dbReference type="InParanoid" id="A0A2K2D8Q8"/>